<keyword evidence="2" id="KW-1185">Reference proteome</keyword>
<evidence type="ECO:0000313" key="1">
    <source>
        <dbReference type="EMBL" id="KIK72602.1"/>
    </source>
</evidence>
<accession>A0A0D0BLQ3</accession>
<feature type="non-terminal residue" evidence="1">
    <location>
        <position position="1"/>
    </location>
</feature>
<name>A0A0D0BLQ3_9AGAM</name>
<dbReference type="InParanoid" id="A0A0D0BLQ3"/>
<reference evidence="2" key="2">
    <citation type="submission" date="2015-01" db="EMBL/GenBank/DDBJ databases">
        <title>Evolutionary Origins and Diversification of the Mycorrhizal Mutualists.</title>
        <authorList>
            <consortium name="DOE Joint Genome Institute"/>
            <consortium name="Mycorrhizal Genomics Consortium"/>
            <person name="Kohler A."/>
            <person name="Kuo A."/>
            <person name="Nagy L.G."/>
            <person name="Floudas D."/>
            <person name="Copeland A."/>
            <person name="Barry K.W."/>
            <person name="Cichocki N."/>
            <person name="Veneault-Fourrey C."/>
            <person name="LaButti K."/>
            <person name="Lindquist E.A."/>
            <person name="Lipzen A."/>
            <person name="Lundell T."/>
            <person name="Morin E."/>
            <person name="Murat C."/>
            <person name="Riley R."/>
            <person name="Ohm R."/>
            <person name="Sun H."/>
            <person name="Tunlid A."/>
            <person name="Henrissat B."/>
            <person name="Grigoriev I.V."/>
            <person name="Hibbett D.S."/>
            <person name="Martin F."/>
        </authorList>
    </citation>
    <scope>NUCLEOTIDE SEQUENCE [LARGE SCALE GENOMIC DNA]</scope>
    <source>
        <strain evidence="2">Ve08.2h10</strain>
    </source>
</reference>
<dbReference type="HOGENOM" id="CLU_039070_6_0_1"/>
<sequence>LRLRLDYLPGTVIAFSGKILVHRVGEMEGDRACIAWYMQDKVHPEMNVGECGYCRLYDL</sequence>
<gene>
    <name evidence="1" type="ORF">PAXRUDRAFT_180353</name>
</gene>
<protein>
    <submittedName>
        <fullName evidence="1">Uncharacterized protein</fullName>
    </submittedName>
</protein>
<evidence type="ECO:0000313" key="2">
    <source>
        <dbReference type="Proteomes" id="UP000054538"/>
    </source>
</evidence>
<dbReference type="Proteomes" id="UP000054538">
    <property type="component" value="Unassembled WGS sequence"/>
</dbReference>
<reference evidence="1 2" key="1">
    <citation type="submission" date="2014-04" db="EMBL/GenBank/DDBJ databases">
        <authorList>
            <consortium name="DOE Joint Genome Institute"/>
            <person name="Kuo A."/>
            <person name="Kohler A."/>
            <person name="Jargeat P."/>
            <person name="Nagy L.G."/>
            <person name="Floudas D."/>
            <person name="Copeland A."/>
            <person name="Barry K.W."/>
            <person name="Cichocki N."/>
            <person name="Veneault-Fourrey C."/>
            <person name="LaButti K."/>
            <person name="Lindquist E.A."/>
            <person name="Lipzen A."/>
            <person name="Lundell T."/>
            <person name="Morin E."/>
            <person name="Murat C."/>
            <person name="Sun H."/>
            <person name="Tunlid A."/>
            <person name="Henrissat B."/>
            <person name="Grigoriev I.V."/>
            <person name="Hibbett D.S."/>
            <person name="Martin F."/>
            <person name="Nordberg H.P."/>
            <person name="Cantor M.N."/>
            <person name="Hua S.X."/>
        </authorList>
    </citation>
    <scope>NUCLEOTIDE SEQUENCE [LARGE SCALE GENOMIC DNA]</scope>
    <source>
        <strain evidence="1 2">Ve08.2h10</strain>
    </source>
</reference>
<dbReference type="EMBL" id="KN830640">
    <property type="protein sequence ID" value="KIK72602.1"/>
    <property type="molecule type" value="Genomic_DNA"/>
</dbReference>
<dbReference type="AlphaFoldDB" id="A0A0D0BLQ3"/>
<proteinExistence type="predicted"/>
<dbReference type="OrthoDB" id="3259298at2759"/>
<organism evidence="1 2">
    <name type="scientific">Paxillus rubicundulus Ve08.2h10</name>
    <dbReference type="NCBI Taxonomy" id="930991"/>
    <lineage>
        <taxon>Eukaryota</taxon>
        <taxon>Fungi</taxon>
        <taxon>Dikarya</taxon>
        <taxon>Basidiomycota</taxon>
        <taxon>Agaricomycotina</taxon>
        <taxon>Agaricomycetes</taxon>
        <taxon>Agaricomycetidae</taxon>
        <taxon>Boletales</taxon>
        <taxon>Paxilineae</taxon>
        <taxon>Paxillaceae</taxon>
        <taxon>Paxillus</taxon>
    </lineage>
</organism>
<dbReference type="Gene3D" id="3.60.130.30">
    <property type="match status" value="1"/>
</dbReference>